<dbReference type="EMBL" id="JAAOZC010000007">
    <property type="protein sequence ID" value="NIJ08985.1"/>
    <property type="molecule type" value="Genomic_DNA"/>
</dbReference>
<evidence type="ECO:0000259" key="2">
    <source>
        <dbReference type="Pfam" id="PF13144"/>
    </source>
</evidence>
<dbReference type="Proteomes" id="UP000727456">
    <property type="component" value="Unassembled WGS sequence"/>
</dbReference>
<dbReference type="RefSeq" id="WP_167074163.1">
    <property type="nucleotide sequence ID" value="NZ_JAAOZC010000007.1"/>
</dbReference>
<protein>
    <submittedName>
        <fullName evidence="3">Flagella basal body P-ring formation protein FlgA</fullName>
    </submittedName>
</protein>
<name>A0ABX0TX61_9SPHN</name>
<feature type="domain" description="Flagella basal body P-ring formation protein FlgA SAF" evidence="2">
    <location>
        <begin position="102"/>
        <end position="166"/>
    </location>
</feature>
<dbReference type="Pfam" id="PF13144">
    <property type="entry name" value="ChapFlgA"/>
    <property type="match status" value="1"/>
</dbReference>
<keyword evidence="3" id="KW-0282">Flagellum</keyword>
<evidence type="ECO:0000256" key="1">
    <source>
        <dbReference type="SAM" id="SignalP"/>
    </source>
</evidence>
<evidence type="ECO:0000313" key="4">
    <source>
        <dbReference type="Proteomes" id="UP000727456"/>
    </source>
</evidence>
<accession>A0ABX0TX61</accession>
<keyword evidence="3" id="KW-0966">Cell projection</keyword>
<reference evidence="3 4" key="1">
    <citation type="submission" date="2020-03" db="EMBL/GenBank/DDBJ databases">
        <title>Genomic Encyclopedia of Type Strains, Phase III (KMG-III): the genomes of soil and plant-associated and newly described type strains.</title>
        <authorList>
            <person name="Whitman W."/>
        </authorList>
    </citation>
    <scope>NUCLEOTIDE SEQUENCE [LARGE SCALE GENOMIC DNA]</scope>
    <source>
        <strain evidence="3 4">CECT 8804</strain>
    </source>
</reference>
<gene>
    <name evidence="3" type="ORF">FHS31_002615</name>
</gene>
<feature type="signal peptide" evidence="1">
    <location>
        <begin position="1"/>
        <end position="17"/>
    </location>
</feature>
<feature type="chain" id="PRO_5046521585" evidence="1">
    <location>
        <begin position="18"/>
        <end position="172"/>
    </location>
</feature>
<keyword evidence="3" id="KW-0969">Cilium</keyword>
<dbReference type="Gene3D" id="2.30.30.760">
    <property type="match status" value="1"/>
</dbReference>
<keyword evidence="1" id="KW-0732">Signal</keyword>
<organism evidence="3 4">
    <name type="scientific">Sphingomonas vulcanisoli</name>
    <dbReference type="NCBI Taxonomy" id="1658060"/>
    <lineage>
        <taxon>Bacteria</taxon>
        <taxon>Pseudomonadati</taxon>
        <taxon>Pseudomonadota</taxon>
        <taxon>Alphaproteobacteria</taxon>
        <taxon>Sphingomonadales</taxon>
        <taxon>Sphingomonadaceae</taxon>
        <taxon>Sphingomonas</taxon>
    </lineage>
</organism>
<proteinExistence type="predicted"/>
<dbReference type="InterPro" id="IPR017585">
    <property type="entry name" value="SAF_FlgA"/>
</dbReference>
<evidence type="ECO:0000313" key="3">
    <source>
        <dbReference type="EMBL" id="NIJ08985.1"/>
    </source>
</evidence>
<sequence>MKRPFLLLIGLAAPATAAPFQNIAALQNRVIAALGAGIGEPGGPSAPIDTRLKLAACPSSVTVDPPAMGAVALRCPAVGWKIRVPLVRFAGAPNIASAAAPKADMIVRKGDPVDLVATSSGFSVSVGAVAQEDGAQGSRIRVKTDGGERRPQGQILFAEVIEQGRVRLPGFN</sequence>
<keyword evidence="4" id="KW-1185">Reference proteome</keyword>
<comment type="caution">
    <text evidence="3">The sequence shown here is derived from an EMBL/GenBank/DDBJ whole genome shotgun (WGS) entry which is preliminary data.</text>
</comment>